<dbReference type="Proteomes" id="UP001652625">
    <property type="component" value="Chromosome 08"/>
</dbReference>
<sequence>MYVGRKKRTDLHLQIFAVLSFILLITPLQAAAILTSKSSIYNNSTSTAPPTTNSLYKQMTECERSLHFNCALKLGTLKSLMVECNSKDLENCLTEHITKSICQVEDPDTLHTIKELLNDIKRRFLKKKKCGNIEFLQNLHNYFKVLGENIEYEHAKMVEYSGSGDFTDDNEDDDEKGEPIKGDSDKVSSIQKNQSTISKDILFWRETAKQITEAKKKLPGKIIFFEDPKYNKKKDLKLSQKELISNAWENVISQYNNWYKKSSYQNLI</sequence>
<accession>A0ABM4CBP3</accession>
<feature type="compositionally biased region" description="Acidic residues" evidence="1">
    <location>
        <begin position="166"/>
        <end position="176"/>
    </location>
</feature>
<dbReference type="RefSeq" id="XP_065659094.1">
    <property type="nucleotide sequence ID" value="XM_065803022.1"/>
</dbReference>
<evidence type="ECO:0000313" key="3">
    <source>
        <dbReference type="RefSeq" id="XP_065659093.1"/>
    </source>
</evidence>
<dbReference type="RefSeq" id="XP_065659096.1">
    <property type="nucleotide sequence ID" value="XM_065803024.1"/>
</dbReference>
<evidence type="ECO:0000313" key="5">
    <source>
        <dbReference type="RefSeq" id="XP_065659095.1"/>
    </source>
</evidence>
<proteinExistence type="predicted"/>
<name>A0ABM4CBP3_HYDVU</name>
<organism evidence="2 4">
    <name type="scientific">Hydra vulgaris</name>
    <name type="common">Hydra</name>
    <name type="synonym">Hydra attenuata</name>
    <dbReference type="NCBI Taxonomy" id="6087"/>
    <lineage>
        <taxon>Eukaryota</taxon>
        <taxon>Metazoa</taxon>
        <taxon>Cnidaria</taxon>
        <taxon>Hydrozoa</taxon>
        <taxon>Hydroidolina</taxon>
        <taxon>Anthoathecata</taxon>
        <taxon>Aplanulata</taxon>
        <taxon>Hydridae</taxon>
        <taxon>Hydra</taxon>
    </lineage>
</organism>
<feature type="region of interest" description="Disordered" evidence="1">
    <location>
        <begin position="163"/>
        <end position="192"/>
    </location>
</feature>
<dbReference type="RefSeq" id="XP_065659093.1">
    <property type="nucleotide sequence ID" value="XM_065803021.1"/>
</dbReference>
<evidence type="ECO:0000256" key="1">
    <source>
        <dbReference type="SAM" id="MobiDB-lite"/>
    </source>
</evidence>
<evidence type="ECO:0000313" key="4">
    <source>
        <dbReference type="RefSeq" id="XP_065659094.1"/>
    </source>
</evidence>
<keyword evidence="2" id="KW-1185">Reference proteome</keyword>
<reference evidence="3 4" key="1">
    <citation type="submission" date="2025-05" db="UniProtKB">
        <authorList>
            <consortium name="RefSeq"/>
        </authorList>
    </citation>
    <scope>IDENTIFICATION</scope>
</reference>
<gene>
    <name evidence="3 4 5 6" type="primary">LOC101238602</name>
</gene>
<evidence type="ECO:0000313" key="6">
    <source>
        <dbReference type="RefSeq" id="XP_065659096.1"/>
    </source>
</evidence>
<feature type="compositionally biased region" description="Basic and acidic residues" evidence="1">
    <location>
        <begin position="177"/>
        <end position="186"/>
    </location>
</feature>
<dbReference type="GeneID" id="101238602"/>
<dbReference type="RefSeq" id="XP_065659095.1">
    <property type="nucleotide sequence ID" value="XM_065803023.1"/>
</dbReference>
<protein>
    <submittedName>
        <fullName evidence="3 4">Uncharacterized protein LOC101238602</fullName>
    </submittedName>
</protein>
<evidence type="ECO:0000313" key="2">
    <source>
        <dbReference type="Proteomes" id="UP001652625"/>
    </source>
</evidence>